<dbReference type="InterPro" id="IPR011013">
    <property type="entry name" value="Gal_mutarotase_sf_dom"/>
</dbReference>
<organism evidence="1 2">
    <name type="scientific">Actinomyces israelii</name>
    <dbReference type="NCBI Taxonomy" id="1659"/>
    <lineage>
        <taxon>Bacteria</taxon>
        <taxon>Bacillati</taxon>
        <taxon>Actinomycetota</taxon>
        <taxon>Actinomycetes</taxon>
        <taxon>Actinomycetales</taxon>
        <taxon>Actinomycetaceae</taxon>
        <taxon>Actinomyces</taxon>
    </lineage>
</organism>
<dbReference type="Proteomes" id="UP001072034">
    <property type="component" value="Unassembled WGS sequence"/>
</dbReference>
<sequence>MINGELIDLTAGDYAARIATAGATLVHLRKAGDDLIIPFDAEASLPGAWQGKTLVPWPNRIAGARYTYRGVDYLVPCNEPETGSALHGLVGWADFQVVAMREGAAEATGVGAPASSADPASSVELGLTLPGSYAYPWSLEVRVRFDLDARTGLTVTATTTSLGAGALPASGVVGVPETDGRLAPAPYGVSFHPYLTRSVPLDECILQVPAARVLDVDERMAPAAERDVTGTDWDWRAGRLVRRIATDNAYTGLPQGPWEVRLTGGEAGRTVVMSAQAPWVQVYTAEHLGRRGVAVEPMTCPPDAFNSGRDLVELDTGRSHSFAYALREED</sequence>
<reference evidence="1" key="1">
    <citation type="submission" date="2022-10" db="EMBL/GenBank/DDBJ databases">
        <title>Genome sequence of Actinomyces israelii ATCC 10048.</title>
        <authorList>
            <person name="Watt R.M."/>
            <person name="Tong W.M."/>
        </authorList>
    </citation>
    <scope>NUCLEOTIDE SEQUENCE</scope>
    <source>
        <strain evidence="1">ATCC 10048</strain>
    </source>
</reference>
<dbReference type="RefSeq" id="WP_268916431.1">
    <property type="nucleotide sequence ID" value="NZ_JAPTMY010000002.1"/>
</dbReference>
<dbReference type="EMBL" id="JAPTMY010000002">
    <property type="protein sequence ID" value="MCZ0856713.1"/>
    <property type="molecule type" value="Genomic_DNA"/>
</dbReference>
<gene>
    <name evidence="1" type="ORF">OHJ16_01435</name>
</gene>
<protein>
    <submittedName>
        <fullName evidence="1">Aldose epimerase</fullName>
    </submittedName>
</protein>
<evidence type="ECO:0000313" key="1">
    <source>
        <dbReference type="EMBL" id="MCZ0856713.1"/>
    </source>
</evidence>
<dbReference type="Gene3D" id="2.70.98.10">
    <property type="match status" value="1"/>
</dbReference>
<evidence type="ECO:0000313" key="2">
    <source>
        <dbReference type="Proteomes" id="UP001072034"/>
    </source>
</evidence>
<comment type="caution">
    <text evidence="1">The sequence shown here is derived from an EMBL/GenBank/DDBJ whole genome shotgun (WGS) entry which is preliminary data.</text>
</comment>
<dbReference type="Pfam" id="PF01263">
    <property type="entry name" value="Aldose_epim"/>
    <property type="match status" value="2"/>
</dbReference>
<dbReference type="PANTHER" id="PTHR10091:SF0">
    <property type="entry name" value="GALACTOSE MUTAROTASE"/>
    <property type="match status" value="1"/>
</dbReference>
<proteinExistence type="predicted"/>
<dbReference type="PANTHER" id="PTHR10091">
    <property type="entry name" value="ALDOSE-1-EPIMERASE"/>
    <property type="match status" value="1"/>
</dbReference>
<dbReference type="InterPro" id="IPR008183">
    <property type="entry name" value="Aldose_1/G6P_1-epimerase"/>
</dbReference>
<accession>A0ABT4I6F6</accession>
<keyword evidence="2" id="KW-1185">Reference proteome</keyword>
<dbReference type="SUPFAM" id="SSF74650">
    <property type="entry name" value="Galactose mutarotase-like"/>
    <property type="match status" value="1"/>
</dbReference>
<dbReference type="InterPro" id="IPR014718">
    <property type="entry name" value="GH-type_carb-bd"/>
</dbReference>
<name>A0ABT4I6F6_9ACTO</name>